<evidence type="ECO:0000313" key="2">
    <source>
        <dbReference type="EMBL" id="OXM85516.1"/>
    </source>
</evidence>
<dbReference type="PANTHER" id="PTHR38457:SF1">
    <property type="entry name" value="REGULATOR ABRB-RELATED"/>
    <property type="match status" value="1"/>
</dbReference>
<feature type="transmembrane region" description="Helical" evidence="1">
    <location>
        <begin position="333"/>
        <end position="351"/>
    </location>
</feature>
<evidence type="ECO:0000256" key="1">
    <source>
        <dbReference type="SAM" id="Phobius"/>
    </source>
</evidence>
<dbReference type="RefSeq" id="WP_094015712.1">
    <property type="nucleotide sequence ID" value="NZ_NMQW01000021.1"/>
</dbReference>
<dbReference type="NCBIfam" id="TIGR03082">
    <property type="entry name" value="Gneg_AbrB_dup"/>
    <property type="match status" value="2"/>
</dbReference>
<proteinExistence type="predicted"/>
<dbReference type="GO" id="GO:0010468">
    <property type="term" value="P:regulation of gene expression"/>
    <property type="evidence" value="ECO:0007669"/>
    <property type="project" value="InterPro"/>
</dbReference>
<keyword evidence="1" id="KW-0812">Transmembrane</keyword>
<feature type="transmembrane region" description="Helical" evidence="1">
    <location>
        <begin position="194"/>
        <end position="213"/>
    </location>
</feature>
<protein>
    <submittedName>
        <fullName evidence="2">AbrB family transcriptional regulator</fullName>
    </submittedName>
</protein>
<dbReference type="Pfam" id="PF05145">
    <property type="entry name" value="AbrB"/>
    <property type="match status" value="1"/>
</dbReference>
<dbReference type="InterPro" id="IPR007820">
    <property type="entry name" value="AbrB_fam"/>
</dbReference>
<organism evidence="2 3">
    <name type="scientific">Paenibacillus rigui</name>
    <dbReference type="NCBI Taxonomy" id="554312"/>
    <lineage>
        <taxon>Bacteria</taxon>
        <taxon>Bacillati</taxon>
        <taxon>Bacillota</taxon>
        <taxon>Bacilli</taxon>
        <taxon>Bacillales</taxon>
        <taxon>Paenibacillaceae</taxon>
        <taxon>Paenibacillus</taxon>
    </lineage>
</organism>
<keyword evidence="1" id="KW-1133">Transmembrane helix</keyword>
<dbReference type="AlphaFoldDB" id="A0A229UPV1"/>
<dbReference type="PIRSF" id="PIRSF038991">
    <property type="entry name" value="Protein_AbrB"/>
    <property type="match status" value="1"/>
</dbReference>
<keyword evidence="3" id="KW-1185">Reference proteome</keyword>
<dbReference type="InterPro" id="IPR017516">
    <property type="entry name" value="AbrB_dup"/>
</dbReference>
<dbReference type="GO" id="GO:0016020">
    <property type="term" value="C:membrane"/>
    <property type="evidence" value="ECO:0007669"/>
    <property type="project" value="InterPro"/>
</dbReference>
<feature type="transmembrane region" description="Helical" evidence="1">
    <location>
        <begin position="156"/>
        <end position="174"/>
    </location>
</feature>
<reference evidence="2 3" key="1">
    <citation type="submission" date="2017-07" db="EMBL/GenBank/DDBJ databases">
        <title>Genome sequencing and assembly of Paenibacillus rigui.</title>
        <authorList>
            <person name="Mayilraj S."/>
        </authorList>
    </citation>
    <scope>NUCLEOTIDE SEQUENCE [LARGE SCALE GENOMIC DNA]</scope>
    <source>
        <strain evidence="2 3">JCM 16352</strain>
    </source>
</reference>
<feature type="transmembrane region" description="Helical" evidence="1">
    <location>
        <begin position="274"/>
        <end position="295"/>
    </location>
</feature>
<feature type="transmembrane region" description="Helical" evidence="1">
    <location>
        <begin position="220"/>
        <end position="239"/>
    </location>
</feature>
<dbReference type="OrthoDB" id="5460360at2"/>
<keyword evidence="1" id="KW-0472">Membrane</keyword>
<evidence type="ECO:0000313" key="3">
    <source>
        <dbReference type="Proteomes" id="UP000215509"/>
    </source>
</evidence>
<feature type="transmembrane region" description="Helical" evidence="1">
    <location>
        <begin position="12"/>
        <end position="32"/>
    </location>
</feature>
<dbReference type="PANTHER" id="PTHR38457">
    <property type="entry name" value="REGULATOR ABRB-RELATED"/>
    <property type="match status" value="1"/>
</dbReference>
<sequence length="369" mass="39583">MFGLTGISKTHVWQIVKTILIACIGGFLFTLLHFPLAWMLGPLAAVLVWQVAFKSKLYWPRSLRNGGQMLLGYNMGLAFTAESAQQIAVSLPSMVISTALLTGSSLGLAFLIAKRTGISLPSSIMGCIPGGISQMVPLSEEIEGAEPTIVTFMQTIRMLIVTFMVPFVAVHGLAAAGDSSRLQTQSVLSVSDTSWSMIPVAVVLVLLAAVFAVRLKFPNPWLIGPLIVSAAISASGMALPHLPQLVVIIAQLCIGIYLGQGIKLEALSGWRRLLPYSIAGSVLLVGMTLASAYLLSRIQPISFVTAFLSIAPGGLPEMGVTAAAIHADVSKVAAYQLFRVFFVLFIIPVALKKIFRRSISRQHSQDYYP</sequence>
<comment type="caution">
    <text evidence="2">The sequence shown here is derived from an EMBL/GenBank/DDBJ whole genome shotgun (WGS) entry which is preliminary data.</text>
</comment>
<name>A0A229UPV1_9BACL</name>
<dbReference type="Proteomes" id="UP000215509">
    <property type="component" value="Unassembled WGS sequence"/>
</dbReference>
<gene>
    <name evidence="2" type="ORF">CF651_15170</name>
</gene>
<feature type="transmembrane region" description="Helical" evidence="1">
    <location>
        <begin position="38"/>
        <end position="59"/>
    </location>
</feature>
<dbReference type="EMBL" id="NMQW01000021">
    <property type="protein sequence ID" value="OXM85516.1"/>
    <property type="molecule type" value="Genomic_DNA"/>
</dbReference>
<accession>A0A229UPV1</accession>
<feature type="transmembrane region" description="Helical" evidence="1">
    <location>
        <begin position="94"/>
        <end position="113"/>
    </location>
</feature>